<organism evidence="3 4">
    <name type="scientific">Aureobasidium pullulans</name>
    <name type="common">Black yeast</name>
    <name type="synonym">Pullularia pullulans</name>
    <dbReference type="NCBI Taxonomy" id="5580"/>
    <lineage>
        <taxon>Eukaryota</taxon>
        <taxon>Fungi</taxon>
        <taxon>Dikarya</taxon>
        <taxon>Ascomycota</taxon>
        <taxon>Pezizomycotina</taxon>
        <taxon>Dothideomycetes</taxon>
        <taxon>Dothideomycetidae</taxon>
        <taxon>Dothideales</taxon>
        <taxon>Saccotheciaceae</taxon>
        <taxon>Aureobasidium</taxon>
    </lineage>
</organism>
<accession>A0A4T0AAV6</accession>
<evidence type="ECO:0000256" key="1">
    <source>
        <dbReference type="SAM" id="MobiDB-lite"/>
    </source>
</evidence>
<dbReference type="Proteomes" id="UP000304947">
    <property type="component" value="Unassembled WGS sequence"/>
</dbReference>
<evidence type="ECO:0000313" key="3">
    <source>
        <dbReference type="EMBL" id="TIA17860.1"/>
    </source>
</evidence>
<proteinExistence type="predicted"/>
<feature type="region of interest" description="Disordered" evidence="1">
    <location>
        <begin position="147"/>
        <end position="175"/>
    </location>
</feature>
<dbReference type="CDD" id="cd22762">
    <property type="entry name" value="OTU_fungi_OTU2-like"/>
    <property type="match status" value="1"/>
</dbReference>
<protein>
    <submittedName>
        <fullName evidence="3">Cysteine proteinase</fullName>
    </submittedName>
</protein>
<dbReference type="InterPro" id="IPR049771">
    <property type="entry name" value="OTU2-like_OTU"/>
</dbReference>
<sequence>MLKTFEDAIADSGISGLSVEDKVDETVTRTFGITKDESTGVKTLSHTGAKLSRVGIAHEIDFDDGTSDVSLADANKMAAKMVVKAKKAAVKATDTPLGECGSEAFVGSVTMTSSPLFMRHSDLLHLSPSGTQLAGVMEELQLRQRKEAKDLQSKITQKKKGATKKTRKGVNDECDNLEREMKARHQEELQSMTAPTVDQGLDEDAEKEEGQEQDELANRVDGLDIGTTAQPQSTSTALSDPPAAPAPKKQNRAKARLARRAAEQEALIASAAEEAQDIPNLKAVERDSMLKQFTTRKLSEKEIRADGHCLYSAVADQLEQLGMPLGTAPSSTPDVATTLEPYKIVRQAAAEYIEAHPNDFAPFLDEPLDYYIYKIKNTAEWGGQLELMAVAKKYGVAISVLQGDGRVEEINPEGDTEDKQLWLAYYRHGFGLGEHYNSLRKAG</sequence>
<dbReference type="InterPro" id="IPR003323">
    <property type="entry name" value="OTU_dom"/>
</dbReference>
<dbReference type="InterPro" id="IPR038765">
    <property type="entry name" value="Papain-like_cys_pep_sf"/>
</dbReference>
<dbReference type="EMBL" id="QZBU01004022">
    <property type="protein sequence ID" value="TIA17860.1"/>
    <property type="molecule type" value="Genomic_DNA"/>
</dbReference>
<comment type="caution">
    <text evidence="3">The sequence shown here is derived from an EMBL/GenBank/DDBJ whole genome shotgun (WGS) entry which is preliminary data.</text>
</comment>
<dbReference type="Gene3D" id="3.90.70.80">
    <property type="match status" value="1"/>
</dbReference>
<reference evidence="3 4" key="1">
    <citation type="submission" date="2018-10" db="EMBL/GenBank/DDBJ databases">
        <title>Fifty Aureobasidium pullulans genomes reveal a recombining polyextremotolerant generalist.</title>
        <authorList>
            <person name="Gostincar C."/>
            <person name="Turk M."/>
            <person name="Zajc J."/>
            <person name="Gunde-Cimerman N."/>
        </authorList>
    </citation>
    <scope>NUCLEOTIDE SEQUENCE [LARGE SCALE GENOMIC DNA]</scope>
    <source>
        <strain evidence="3 4">EXF-3380</strain>
    </source>
</reference>
<feature type="compositionally biased region" description="Polar residues" evidence="1">
    <location>
        <begin position="227"/>
        <end position="238"/>
    </location>
</feature>
<dbReference type="Pfam" id="PF02338">
    <property type="entry name" value="OTU"/>
    <property type="match status" value="1"/>
</dbReference>
<dbReference type="SUPFAM" id="SSF54001">
    <property type="entry name" value="Cysteine proteinases"/>
    <property type="match status" value="1"/>
</dbReference>
<evidence type="ECO:0000259" key="2">
    <source>
        <dbReference type="PROSITE" id="PS50802"/>
    </source>
</evidence>
<dbReference type="GO" id="GO:0016579">
    <property type="term" value="P:protein deubiquitination"/>
    <property type="evidence" value="ECO:0007669"/>
    <property type="project" value="TreeGrafter"/>
</dbReference>
<dbReference type="InterPro" id="IPR050704">
    <property type="entry name" value="Peptidase_C85-like"/>
</dbReference>
<dbReference type="PANTHER" id="PTHR12419">
    <property type="entry name" value="OTU DOMAIN CONTAINING PROTEIN"/>
    <property type="match status" value="1"/>
</dbReference>
<dbReference type="PROSITE" id="PS50802">
    <property type="entry name" value="OTU"/>
    <property type="match status" value="1"/>
</dbReference>
<feature type="compositionally biased region" description="Basic residues" evidence="1">
    <location>
        <begin position="156"/>
        <end position="168"/>
    </location>
</feature>
<feature type="compositionally biased region" description="Acidic residues" evidence="1">
    <location>
        <begin position="202"/>
        <end position="215"/>
    </location>
</feature>
<evidence type="ECO:0000313" key="4">
    <source>
        <dbReference type="Proteomes" id="UP000304947"/>
    </source>
</evidence>
<dbReference type="AlphaFoldDB" id="A0A4T0AAV6"/>
<feature type="region of interest" description="Disordered" evidence="1">
    <location>
        <begin position="202"/>
        <end position="259"/>
    </location>
</feature>
<feature type="domain" description="OTU" evidence="2">
    <location>
        <begin position="298"/>
        <end position="442"/>
    </location>
</feature>
<feature type="compositionally biased region" description="Basic residues" evidence="1">
    <location>
        <begin position="249"/>
        <end position="259"/>
    </location>
</feature>
<dbReference type="PANTHER" id="PTHR12419:SF10">
    <property type="entry name" value="DEUBIQUITINASE OTUD6B"/>
    <property type="match status" value="1"/>
</dbReference>
<name>A0A4T0AAV6_AURPU</name>
<dbReference type="GO" id="GO:0004843">
    <property type="term" value="F:cysteine-type deubiquitinase activity"/>
    <property type="evidence" value="ECO:0007669"/>
    <property type="project" value="TreeGrafter"/>
</dbReference>
<gene>
    <name evidence="3" type="ORF">D6C83_08243</name>
</gene>